<evidence type="ECO:0000313" key="1">
    <source>
        <dbReference type="EMBL" id="GAX26988.1"/>
    </source>
</evidence>
<dbReference type="EMBL" id="BDSP01000252">
    <property type="protein sequence ID" value="GAX26988.1"/>
    <property type="molecule type" value="Genomic_DNA"/>
</dbReference>
<dbReference type="Proteomes" id="UP000198406">
    <property type="component" value="Unassembled WGS sequence"/>
</dbReference>
<dbReference type="Gene3D" id="3.10.129.10">
    <property type="entry name" value="Hotdog Thioesterase"/>
    <property type="match status" value="2"/>
</dbReference>
<dbReference type="InParanoid" id="A0A1Z5KM25"/>
<dbReference type="OrthoDB" id="46661at2759"/>
<comment type="caution">
    <text evidence="1">The sequence shown here is derived from an EMBL/GenBank/DDBJ whole genome shotgun (WGS) entry which is preliminary data.</text>
</comment>
<dbReference type="SUPFAM" id="SSF54637">
    <property type="entry name" value="Thioesterase/thiol ester dehydrase-isomerase"/>
    <property type="match status" value="1"/>
</dbReference>
<keyword evidence="2" id="KW-1185">Reference proteome</keyword>
<reference evidence="1 2" key="1">
    <citation type="journal article" date="2015" name="Plant Cell">
        <title>Oil accumulation by the oleaginous diatom Fistulifera solaris as revealed by the genome and transcriptome.</title>
        <authorList>
            <person name="Tanaka T."/>
            <person name="Maeda Y."/>
            <person name="Veluchamy A."/>
            <person name="Tanaka M."/>
            <person name="Abida H."/>
            <person name="Marechal E."/>
            <person name="Bowler C."/>
            <person name="Muto M."/>
            <person name="Sunaga Y."/>
            <person name="Tanaka M."/>
            <person name="Yoshino T."/>
            <person name="Taniguchi T."/>
            <person name="Fukuda Y."/>
            <person name="Nemoto M."/>
            <person name="Matsumoto M."/>
            <person name="Wong P.S."/>
            <person name="Aburatani S."/>
            <person name="Fujibuchi W."/>
        </authorList>
    </citation>
    <scope>NUCLEOTIDE SEQUENCE [LARGE SCALE GENOMIC DNA]</scope>
    <source>
        <strain evidence="1 2">JPCC DA0580</strain>
    </source>
</reference>
<name>A0A1Z5KM25_FISSO</name>
<organism evidence="1 2">
    <name type="scientific">Fistulifera solaris</name>
    <name type="common">Oleaginous diatom</name>
    <dbReference type="NCBI Taxonomy" id="1519565"/>
    <lineage>
        <taxon>Eukaryota</taxon>
        <taxon>Sar</taxon>
        <taxon>Stramenopiles</taxon>
        <taxon>Ochrophyta</taxon>
        <taxon>Bacillariophyta</taxon>
        <taxon>Bacillariophyceae</taxon>
        <taxon>Bacillariophycidae</taxon>
        <taxon>Naviculales</taxon>
        <taxon>Naviculaceae</taxon>
        <taxon>Fistulifera</taxon>
    </lineage>
</organism>
<evidence type="ECO:0008006" key="3">
    <source>
        <dbReference type="Google" id="ProtNLM"/>
    </source>
</evidence>
<evidence type="ECO:0000313" key="2">
    <source>
        <dbReference type="Proteomes" id="UP000198406"/>
    </source>
</evidence>
<protein>
    <recommendedName>
        <fullName evidence="3">Acyl-CoA thioester hydrolase</fullName>
    </recommendedName>
</protein>
<dbReference type="InterPro" id="IPR029069">
    <property type="entry name" value="HotDog_dom_sf"/>
</dbReference>
<accession>A0A1Z5KM25</accession>
<dbReference type="AlphaFoldDB" id="A0A1Z5KM25"/>
<proteinExistence type="predicted"/>
<sequence>MHVYIEYTDAFGVVYNGNYLKFFDRALHRTDQLRLDGWSIVRVGEQKFKQSPTLGGTFVIEGVRKEVHDAYEIWDMDMKSFDNSIVFNSVTDVRIAKAVKGDIALPTDPPFDIPKDGVLATDQFYAYRDEFEPHLQGAMPLRNVLNLFERSRSNYLGGPDVLREMQTKEGIIFVVTNIEDACLIDDGTTCCAGDEVVVETAFVAKRKGMVLDCLQTLKHGTARLAQAKVRVMVLNASTMRPTNQLPESLKRTLNL</sequence>
<gene>
    <name evidence="1" type="ORF">FisN_9Lu296</name>
</gene>